<reference evidence="1 2" key="1">
    <citation type="submission" date="2021-07" db="EMBL/GenBank/DDBJ databases">
        <title>Actinomadura sp. PM05-2 isolated from lichen.</title>
        <authorList>
            <person name="Somphong A."/>
            <person name="Phongsopitanun W."/>
            <person name="Tanasupawat S."/>
            <person name="Peongsungnone V."/>
        </authorList>
    </citation>
    <scope>NUCLEOTIDE SEQUENCE [LARGE SCALE GENOMIC DNA]</scope>
    <source>
        <strain evidence="1 2">PM05-2</strain>
    </source>
</reference>
<evidence type="ECO:0000313" key="2">
    <source>
        <dbReference type="Proteomes" id="UP000774570"/>
    </source>
</evidence>
<comment type="caution">
    <text evidence="1">The sequence shown here is derived from an EMBL/GenBank/DDBJ whole genome shotgun (WGS) entry which is preliminary data.</text>
</comment>
<dbReference type="Proteomes" id="UP000774570">
    <property type="component" value="Unassembled WGS sequence"/>
</dbReference>
<gene>
    <name evidence="1" type="ORF">K1Y72_19910</name>
</gene>
<dbReference type="RefSeq" id="WP_220167892.1">
    <property type="nucleotide sequence ID" value="NZ_JAIBOA010000012.1"/>
</dbReference>
<name>A0ABS7FWW2_9ACTN</name>
<proteinExistence type="predicted"/>
<evidence type="ECO:0000313" key="1">
    <source>
        <dbReference type="EMBL" id="MBW8484660.1"/>
    </source>
</evidence>
<sequence length="80" mass="9001">MTETIQWRTVRGPAADARIIAETSPRRTVQYQLLSGGGLRWIRRIRRVRGREIVEESPATRAAVANARWPEVIGALHVIG</sequence>
<accession>A0ABS7FWW2</accession>
<dbReference type="EMBL" id="JAIBOA010000012">
    <property type="protein sequence ID" value="MBW8484660.1"/>
    <property type="molecule type" value="Genomic_DNA"/>
</dbReference>
<keyword evidence="2" id="KW-1185">Reference proteome</keyword>
<protein>
    <submittedName>
        <fullName evidence="1">Uncharacterized protein</fullName>
    </submittedName>
</protein>
<organism evidence="1 2">
    <name type="scientific">Actinomadura parmotrematis</name>
    <dbReference type="NCBI Taxonomy" id="2864039"/>
    <lineage>
        <taxon>Bacteria</taxon>
        <taxon>Bacillati</taxon>
        <taxon>Actinomycetota</taxon>
        <taxon>Actinomycetes</taxon>
        <taxon>Streptosporangiales</taxon>
        <taxon>Thermomonosporaceae</taxon>
        <taxon>Actinomadura</taxon>
    </lineage>
</organism>